<keyword evidence="2" id="KW-0597">Phosphoprotein</keyword>
<dbReference type="Pfam" id="PF07993">
    <property type="entry name" value="NAD_binding_4"/>
    <property type="match status" value="1"/>
</dbReference>
<evidence type="ECO:0000256" key="2">
    <source>
        <dbReference type="ARBA" id="ARBA00022553"/>
    </source>
</evidence>
<accession>A0A371JC05</accession>
<dbReference type="Gene3D" id="3.40.50.720">
    <property type="entry name" value="NAD(P)-binding Rossmann-like Domain"/>
    <property type="match status" value="1"/>
</dbReference>
<dbReference type="InterPro" id="IPR013120">
    <property type="entry name" value="FAR_NAD-bd"/>
</dbReference>
<keyword evidence="5" id="KW-1185">Reference proteome</keyword>
<feature type="domain" description="Thioester reductase (TE)" evidence="3">
    <location>
        <begin position="28"/>
        <end position="262"/>
    </location>
</feature>
<keyword evidence="1" id="KW-0596">Phosphopantetheine</keyword>
<comment type="caution">
    <text evidence="4">The sequence shown here is derived from an EMBL/GenBank/DDBJ whole genome shotgun (WGS) entry which is preliminary data.</text>
</comment>
<dbReference type="Proteomes" id="UP000216411">
    <property type="component" value="Unassembled WGS sequence"/>
</dbReference>
<dbReference type="CDD" id="cd05235">
    <property type="entry name" value="SDR_e1"/>
    <property type="match status" value="1"/>
</dbReference>
<dbReference type="PANTHER" id="PTHR44845">
    <property type="entry name" value="CARRIER DOMAIN-CONTAINING PROTEIN"/>
    <property type="match status" value="1"/>
</dbReference>
<dbReference type="PANTHER" id="PTHR44845:SF6">
    <property type="entry name" value="BETA-ALANINE-ACTIVATING ENZYME"/>
    <property type="match status" value="1"/>
</dbReference>
<dbReference type="SUPFAM" id="SSF51735">
    <property type="entry name" value="NAD(P)-binding Rossmann-fold domains"/>
    <property type="match status" value="1"/>
</dbReference>
<proteinExistence type="predicted"/>
<dbReference type="AlphaFoldDB" id="A0A371JC05"/>
<evidence type="ECO:0000256" key="1">
    <source>
        <dbReference type="ARBA" id="ARBA00022450"/>
    </source>
</evidence>
<evidence type="ECO:0000313" key="4">
    <source>
        <dbReference type="EMBL" id="RDY30275.1"/>
    </source>
</evidence>
<dbReference type="RefSeq" id="WP_094375742.1">
    <property type="nucleotide sequence ID" value="NZ_NOKA02000042.1"/>
</dbReference>
<protein>
    <submittedName>
        <fullName evidence="4">NAD-dependent epimerase/dehydratase family protein</fullName>
    </submittedName>
</protein>
<dbReference type="InterPro" id="IPR010080">
    <property type="entry name" value="Thioester_reductase-like_dom"/>
</dbReference>
<reference evidence="4 5" key="1">
    <citation type="journal article" date="2017" name="Genome Announc.">
        <title>Draft Genome Sequence of a Sporulating and Motile Strain of Lachnotalea glycerini Isolated from Water in Quebec City, Canada.</title>
        <authorList>
            <person name="Maheux A.F."/>
            <person name="Boudreau D.K."/>
            <person name="Berube E."/>
            <person name="Boissinot M."/>
            <person name="Raymond F."/>
            <person name="Brodeur S."/>
            <person name="Corbeil J."/>
            <person name="Isabel S."/>
            <person name="Omar R.F."/>
            <person name="Bergeron M.G."/>
        </authorList>
    </citation>
    <scope>NUCLEOTIDE SEQUENCE [LARGE SCALE GENOMIC DNA]</scope>
    <source>
        <strain evidence="4 5">CCRI-19302</strain>
    </source>
</reference>
<evidence type="ECO:0000259" key="3">
    <source>
        <dbReference type="Pfam" id="PF07993"/>
    </source>
</evidence>
<gene>
    <name evidence="4" type="ORF">CG710_015505</name>
</gene>
<dbReference type="NCBIfam" id="TIGR01746">
    <property type="entry name" value="Thioester-redct"/>
    <property type="match status" value="1"/>
</dbReference>
<name>A0A371JC05_9FIRM</name>
<dbReference type="OrthoDB" id="9803968at2"/>
<organism evidence="4 5">
    <name type="scientific">Lachnotalea glycerini</name>
    <dbReference type="NCBI Taxonomy" id="1763509"/>
    <lineage>
        <taxon>Bacteria</taxon>
        <taxon>Bacillati</taxon>
        <taxon>Bacillota</taxon>
        <taxon>Clostridia</taxon>
        <taxon>Lachnospirales</taxon>
        <taxon>Lachnospiraceae</taxon>
        <taxon>Lachnotalea</taxon>
    </lineage>
</organism>
<evidence type="ECO:0000313" key="5">
    <source>
        <dbReference type="Proteomes" id="UP000216411"/>
    </source>
</evidence>
<dbReference type="EMBL" id="NOKA02000042">
    <property type="protein sequence ID" value="RDY30275.1"/>
    <property type="molecule type" value="Genomic_DNA"/>
</dbReference>
<sequence>METEMVLPDDIWTNERPKIEGDYKNIFLTGATGFLGAYLLKDLLDHTKANVYCLVRAVSEEEAKNRLLDNLKFYQLYQKKYEKRLIMVLGDLEKKRLGLSKESFLELASQLDVILHNGAIARFGYSYKQLKNANVDGTTEILRLALQNKVKPVHYISTISVFDATAKKSITEEDIPDYENPDNLGGYSSSKIVSEGIIRKAREKGLIINIYRLGRISGATNTGACQMNDYLWMMLKACIEINSMIQQAPSDIIPVDVLSKAIITTLLQDNTGNHNYHFLQKQSVTAKEILNWGSFSKCRKNHRYR</sequence>
<dbReference type="InterPro" id="IPR036291">
    <property type="entry name" value="NAD(P)-bd_dom_sf"/>
</dbReference>